<evidence type="ECO:0000313" key="1">
    <source>
        <dbReference type="EMBL" id="GIH07424.1"/>
    </source>
</evidence>
<evidence type="ECO:0000313" key="2">
    <source>
        <dbReference type="Proteomes" id="UP000612899"/>
    </source>
</evidence>
<dbReference type="RefSeq" id="WP_203911214.1">
    <property type="nucleotide sequence ID" value="NZ_BONY01000036.1"/>
</dbReference>
<dbReference type="AlphaFoldDB" id="A0A8J3QAX1"/>
<name>A0A8J3QAX1_9ACTN</name>
<keyword evidence="2" id="KW-1185">Reference proteome</keyword>
<dbReference type="Proteomes" id="UP000612899">
    <property type="component" value="Unassembled WGS sequence"/>
</dbReference>
<comment type="caution">
    <text evidence="1">The sequence shown here is derived from an EMBL/GenBank/DDBJ whole genome shotgun (WGS) entry which is preliminary data.</text>
</comment>
<reference evidence="1" key="1">
    <citation type="submission" date="2021-01" db="EMBL/GenBank/DDBJ databases">
        <title>Whole genome shotgun sequence of Rhizocola hellebori NBRC 109834.</title>
        <authorList>
            <person name="Komaki H."/>
            <person name="Tamura T."/>
        </authorList>
    </citation>
    <scope>NUCLEOTIDE SEQUENCE</scope>
    <source>
        <strain evidence="1">NBRC 109834</strain>
    </source>
</reference>
<organism evidence="1 2">
    <name type="scientific">Rhizocola hellebori</name>
    <dbReference type="NCBI Taxonomy" id="1392758"/>
    <lineage>
        <taxon>Bacteria</taxon>
        <taxon>Bacillati</taxon>
        <taxon>Actinomycetota</taxon>
        <taxon>Actinomycetes</taxon>
        <taxon>Micromonosporales</taxon>
        <taxon>Micromonosporaceae</taxon>
        <taxon>Rhizocola</taxon>
    </lineage>
</organism>
<dbReference type="EMBL" id="BONY01000036">
    <property type="protein sequence ID" value="GIH07424.1"/>
    <property type="molecule type" value="Genomic_DNA"/>
</dbReference>
<accession>A0A8J3QAX1</accession>
<protein>
    <submittedName>
        <fullName evidence="1">Uncharacterized protein</fullName>
    </submittedName>
</protein>
<gene>
    <name evidence="1" type="ORF">Rhe02_54910</name>
</gene>
<sequence>MGVLAITSAFIYCGAVDITGAADELTCRAEAETRESTTLRSAQTGWRSFKNTLKASTVSNSGFWSSDSAADLDPDFFTNLGVSNQVITCGMIETEGELAHFMRHMTTEYTFPQGNVGDLAKFALNSSGSDGQIGQIRGKLFKEYGSGTATSSTGAIGTGIQLGAVGGAQFLYGALHLFGTAGTSITVIVQSDDNSGFTTPTTRGTFNGGSITAAGGYWLTPVAGAITDDYWRLNVSAISGSWVIGGALGIR</sequence>
<proteinExistence type="predicted"/>